<dbReference type="RefSeq" id="WP_158216837.1">
    <property type="nucleotide sequence ID" value="NZ_MWWV01000004.1"/>
</dbReference>
<reference evidence="6 7" key="1">
    <citation type="journal article" date="2017" name="BMC Genomics">
        <title>Comparative genomic and phylogenomic analyses of the Bifidobacteriaceae family.</title>
        <authorList>
            <person name="Lugli G.A."/>
            <person name="Milani C."/>
            <person name="Turroni F."/>
            <person name="Duranti S."/>
            <person name="Mancabelli L."/>
            <person name="Mangifesta M."/>
            <person name="Ferrario C."/>
            <person name="Modesto M."/>
            <person name="Mattarelli P."/>
            <person name="Jiri K."/>
            <person name="van Sinderen D."/>
            <person name="Ventura M."/>
        </authorList>
    </citation>
    <scope>NUCLEOTIDE SEQUENCE [LARGE SCALE GENOMIC DNA]</scope>
    <source>
        <strain evidence="6 7">DSM 100201</strain>
    </source>
</reference>
<dbReference type="InterPro" id="IPR016032">
    <property type="entry name" value="Sig_transdc_resp-reg_C-effctor"/>
</dbReference>
<evidence type="ECO:0000259" key="4">
    <source>
        <dbReference type="PROSITE" id="PS50043"/>
    </source>
</evidence>
<feature type="domain" description="HTH luxR-type" evidence="4">
    <location>
        <begin position="153"/>
        <end position="218"/>
    </location>
</feature>
<dbReference type="InterPro" id="IPR011006">
    <property type="entry name" value="CheY-like_superfamily"/>
</dbReference>
<feature type="domain" description="Response regulatory" evidence="5">
    <location>
        <begin position="9"/>
        <end position="128"/>
    </location>
</feature>
<dbReference type="SUPFAM" id="SSF52172">
    <property type="entry name" value="CheY-like"/>
    <property type="match status" value="1"/>
</dbReference>
<name>A0A261FH67_9BIFI</name>
<feature type="modified residue" description="4-aspartylphosphate" evidence="2">
    <location>
        <position position="63"/>
    </location>
</feature>
<keyword evidence="1 6" id="KW-0238">DNA-binding</keyword>
<dbReference type="PRINTS" id="PR00038">
    <property type="entry name" value="HTHLUXR"/>
</dbReference>
<dbReference type="GO" id="GO:0000160">
    <property type="term" value="P:phosphorelay signal transduction system"/>
    <property type="evidence" value="ECO:0007669"/>
    <property type="project" value="InterPro"/>
</dbReference>
<feature type="compositionally biased region" description="Basic and acidic residues" evidence="3">
    <location>
        <begin position="139"/>
        <end position="159"/>
    </location>
</feature>
<evidence type="ECO:0000256" key="1">
    <source>
        <dbReference type="ARBA" id="ARBA00023125"/>
    </source>
</evidence>
<protein>
    <submittedName>
        <fullName evidence="6">DNA-binding response regulator</fullName>
    </submittedName>
</protein>
<dbReference type="GO" id="GO:0006355">
    <property type="term" value="P:regulation of DNA-templated transcription"/>
    <property type="evidence" value="ECO:0007669"/>
    <property type="project" value="InterPro"/>
</dbReference>
<dbReference type="GO" id="GO:0003677">
    <property type="term" value="F:DNA binding"/>
    <property type="evidence" value="ECO:0007669"/>
    <property type="project" value="UniProtKB-KW"/>
</dbReference>
<proteinExistence type="predicted"/>
<gene>
    <name evidence="6" type="ORF">BTIS_0861</name>
</gene>
<dbReference type="InterPro" id="IPR036388">
    <property type="entry name" value="WH-like_DNA-bd_sf"/>
</dbReference>
<dbReference type="CDD" id="cd00156">
    <property type="entry name" value="REC"/>
    <property type="match status" value="1"/>
</dbReference>
<dbReference type="EMBL" id="MWWV01000004">
    <property type="protein sequence ID" value="OZG58492.1"/>
    <property type="molecule type" value="Genomic_DNA"/>
</dbReference>
<evidence type="ECO:0000259" key="5">
    <source>
        <dbReference type="PROSITE" id="PS50110"/>
    </source>
</evidence>
<dbReference type="PROSITE" id="PS00622">
    <property type="entry name" value="HTH_LUXR_1"/>
    <property type="match status" value="1"/>
</dbReference>
<dbReference type="Gene3D" id="1.10.10.10">
    <property type="entry name" value="Winged helix-like DNA-binding domain superfamily/Winged helix DNA-binding domain"/>
    <property type="match status" value="1"/>
</dbReference>
<organism evidence="6 7">
    <name type="scientific">Bifidobacterium tissieri</name>
    <dbReference type="NCBI Taxonomy" id="1630162"/>
    <lineage>
        <taxon>Bacteria</taxon>
        <taxon>Bacillati</taxon>
        <taxon>Actinomycetota</taxon>
        <taxon>Actinomycetes</taxon>
        <taxon>Bifidobacteriales</taxon>
        <taxon>Bifidobacteriaceae</taxon>
        <taxon>Bifidobacterium</taxon>
    </lineage>
</organism>
<dbReference type="AlphaFoldDB" id="A0A261FH67"/>
<evidence type="ECO:0000256" key="2">
    <source>
        <dbReference type="PROSITE-ProRule" id="PRU00169"/>
    </source>
</evidence>
<sequence>MQQSQTPISVGIVDNDPCALRILTAIVAAIHNCRLLWTCGTGATAIQRCLSQKGRTPDVLIVDMSLDDMPGTTVCETVKTVSRNITVIAITAYSAHRYQEASSRAGAYTLITKDHLNTDLPKVIHDIANGLPSDMIPHSPERSISHATSSEEHHDYDKALSEREQKTLGLYAEGYSTRDIATTMNISESTVYSYQNRAVSKLHARNLAHAIALGARKGLW</sequence>
<dbReference type="PROSITE" id="PS50110">
    <property type="entry name" value="RESPONSE_REGULATORY"/>
    <property type="match status" value="1"/>
</dbReference>
<evidence type="ECO:0000313" key="6">
    <source>
        <dbReference type="EMBL" id="OZG58492.1"/>
    </source>
</evidence>
<dbReference type="PANTHER" id="PTHR43214">
    <property type="entry name" value="TWO-COMPONENT RESPONSE REGULATOR"/>
    <property type="match status" value="1"/>
</dbReference>
<dbReference type="InterPro" id="IPR001789">
    <property type="entry name" value="Sig_transdc_resp-reg_receiver"/>
</dbReference>
<dbReference type="InterPro" id="IPR039420">
    <property type="entry name" value="WalR-like"/>
</dbReference>
<dbReference type="PROSITE" id="PS50043">
    <property type="entry name" value="HTH_LUXR_2"/>
    <property type="match status" value="1"/>
</dbReference>
<dbReference type="Proteomes" id="UP000216444">
    <property type="component" value="Unassembled WGS sequence"/>
</dbReference>
<accession>A0A261FH67</accession>
<dbReference type="Gene3D" id="3.40.50.2300">
    <property type="match status" value="1"/>
</dbReference>
<evidence type="ECO:0000313" key="7">
    <source>
        <dbReference type="Proteomes" id="UP000216444"/>
    </source>
</evidence>
<dbReference type="SMART" id="SM00421">
    <property type="entry name" value="HTH_LUXR"/>
    <property type="match status" value="1"/>
</dbReference>
<dbReference type="Pfam" id="PF00072">
    <property type="entry name" value="Response_reg"/>
    <property type="match status" value="1"/>
</dbReference>
<keyword evidence="7" id="KW-1185">Reference proteome</keyword>
<dbReference type="Pfam" id="PF00196">
    <property type="entry name" value="GerE"/>
    <property type="match status" value="1"/>
</dbReference>
<comment type="caution">
    <text evidence="6">The sequence shown here is derived from an EMBL/GenBank/DDBJ whole genome shotgun (WGS) entry which is preliminary data.</text>
</comment>
<dbReference type="SUPFAM" id="SSF46894">
    <property type="entry name" value="C-terminal effector domain of the bipartite response regulators"/>
    <property type="match status" value="1"/>
</dbReference>
<keyword evidence="2" id="KW-0597">Phosphoprotein</keyword>
<dbReference type="InterPro" id="IPR000792">
    <property type="entry name" value="Tscrpt_reg_LuxR_C"/>
</dbReference>
<evidence type="ECO:0000256" key="3">
    <source>
        <dbReference type="SAM" id="MobiDB-lite"/>
    </source>
</evidence>
<dbReference type="CDD" id="cd06170">
    <property type="entry name" value="LuxR_C_like"/>
    <property type="match status" value="1"/>
</dbReference>
<feature type="region of interest" description="Disordered" evidence="3">
    <location>
        <begin position="135"/>
        <end position="159"/>
    </location>
</feature>
<dbReference type="SMART" id="SM00448">
    <property type="entry name" value="REC"/>
    <property type="match status" value="1"/>
</dbReference>